<sequence length="747" mass="85594">MESQAIIPDFLHRIRRLRLYSYILHGTYILLTYIVSFSLLTCLAALSYKPIAEWAFPAIGIFCIGLAYIIYSHFIKILTTPFSNDDAALLTESHFPEINNSLINSSQLSQHLNDSHFKNTASLDLIKELHRRTSKELDKIDPSSVIDQSRIILSRNLFLGALGSLLLTTIFIPELLTKGYERWTTPEKLTQASQEKITNKNQVKPSLSNINYSIESLGLSFHFPSYTGKNPKFVKPSDGSIHVLPGTEAHISAKTNSPVMRANLIFNEQDMLAMKKENNTSFNSSLLVKEKGFYQFKIKDPESKERLISKKYPVTLAKDLSPNIVLFLANPKPVYFNTDKVQLFYEGTDDFGISAVDLVFSINGEINRISVKKYKNQEKEAKGDYTWSLAQITINPGDEVSYYLEINDNDNIFGPNKGQSETYSFKIFDSEQEMENLVEMQEELTEKMIALLATGLVKGASLKNQPNNLIGWKQLLTTNIDELIKIVSLTQRIFDRGKTIDQFPQYYLDLLKNIRRGLSQIRKNQIKALSDLQSQINKPSQATLKPTSPYSPVNNQMTEHLEKDILFLVKMTNQHKLNRTKTLEEELNDLTQALREDLEKSSNEKPSKTSKELKNKINKIQKVLQELMDQLSRQTKSMPDEFLNPNAFKRLDMRKLSETLKKMQTMVSRGKFEEAMEELKKMEEDLKLLANQIHRAGSERESFLDPETIKTLDSGIKDLDQLERRQKNIAEATTQMSQKLRQQQSKE</sequence>
<proteinExistence type="predicted"/>
<feature type="transmembrane region" description="Helical" evidence="2">
    <location>
        <begin position="22"/>
        <end position="48"/>
    </location>
</feature>
<evidence type="ECO:0000256" key="1">
    <source>
        <dbReference type="SAM" id="Coils"/>
    </source>
</evidence>
<keyword evidence="2" id="KW-0472">Membrane</keyword>
<name>A0A381ZB07_9ZZZZ</name>
<dbReference type="AlphaFoldDB" id="A0A381ZB07"/>
<evidence type="ECO:0000256" key="2">
    <source>
        <dbReference type="SAM" id="Phobius"/>
    </source>
</evidence>
<reference evidence="3" key="1">
    <citation type="submission" date="2018-05" db="EMBL/GenBank/DDBJ databases">
        <authorList>
            <person name="Lanie J.A."/>
            <person name="Ng W.-L."/>
            <person name="Kazmierczak K.M."/>
            <person name="Andrzejewski T.M."/>
            <person name="Davidsen T.M."/>
            <person name="Wayne K.J."/>
            <person name="Tettelin H."/>
            <person name="Glass J.I."/>
            <person name="Rusch D."/>
            <person name="Podicherti R."/>
            <person name="Tsui H.-C.T."/>
            <person name="Winkler M.E."/>
        </authorList>
    </citation>
    <scope>NUCLEOTIDE SEQUENCE</scope>
</reference>
<feature type="transmembrane region" description="Helical" evidence="2">
    <location>
        <begin position="54"/>
        <end position="71"/>
    </location>
</feature>
<protein>
    <recommendedName>
        <fullName evidence="4">DUF4175 domain-containing protein</fullName>
    </recommendedName>
</protein>
<keyword evidence="2" id="KW-1133">Transmembrane helix</keyword>
<feature type="transmembrane region" description="Helical" evidence="2">
    <location>
        <begin position="157"/>
        <end position="176"/>
    </location>
</feature>
<dbReference type="EMBL" id="UINC01020480">
    <property type="protein sequence ID" value="SVA85967.1"/>
    <property type="molecule type" value="Genomic_DNA"/>
</dbReference>
<organism evidence="3">
    <name type="scientific">marine metagenome</name>
    <dbReference type="NCBI Taxonomy" id="408172"/>
    <lineage>
        <taxon>unclassified sequences</taxon>
        <taxon>metagenomes</taxon>
        <taxon>ecological metagenomes</taxon>
    </lineage>
</organism>
<keyword evidence="2" id="KW-0812">Transmembrane</keyword>
<keyword evidence="1" id="KW-0175">Coiled coil</keyword>
<feature type="coiled-coil region" evidence="1">
    <location>
        <begin position="672"/>
        <end position="742"/>
    </location>
</feature>
<feature type="coiled-coil region" evidence="1">
    <location>
        <begin position="573"/>
        <end position="637"/>
    </location>
</feature>
<gene>
    <name evidence="3" type="ORF">METZ01_LOCUS138821</name>
</gene>
<accession>A0A381ZB07</accession>
<evidence type="ECO:0008006" key="4">
    <source>
        <dbReference type="Google" id="ProtNLM"/>
    </source>
</evidence>
<feature type="non-terminal residue" evidence="3">
    <location>
        <position position="747"/>
    </location>
</feature>
<evidence type="ECO:0000313" key="3">
    <source>
        <dbReference type="EMBL" id="SVA85967.1"/>
    </source>
</evidence>